<evidence type="ECO:0000313" key="2">
    <source>
        <dbReference type="Proteomes" id="UP000006038"/>
    </source>
</evidence>
<sequence length="93" mass="10439">MARPATSLPLARPLPLARHVGRSDPFFQDPGIDEDGNIRGFCDATMFNVLVPFGLVLLRNKDCIKIIDAEELCDVHICFHRVTWFHLHCSGHG</sequence>
<name>J3N495_ORYBR</name>
<reference evidence="1" key="1">
    <citation type="journal article" date="2013" name="Nat. Commun.">
        <title>Whole-genome sequencing of Oryza brachyantha reveals mechanisms underlying Oryza genome evolution.</title>
        <authorList>
            <person name="Chen J."/>
            <person name="Huang Q."/>
            <person name="Gao D."/>
            <person name="Wang J."/>
            <person name="Lang Y."/>
            <person name="Liu T."/>
            <person name="Li B."/>
            <person name="Bai Z."/>
            <person name="Luis Goicoechea J."/>
            <person name="Liang C."/>
            <person name="Chen C."/>
            <person name="Zhang W."/>
            <person name="Sun S."/>
            <person name="Liao Y."/>
            <person name="Zhang X."/>
            <person name="Yang L."/>
            <person name="Song C."/>
            <person name="Wang M."/>
            <person name="Shi J."/>
            <person name="Liu G."/>
            <person name="Liu J."/>
            <person name="Zhou H."/>
            <person name="Zhou W."/>
            <person name="Yu Q."/>
            <person name="An N."/>
            <person name="Chen Y."/>
            <person name="Cai Q."/>
            <person name="Wang B."/>
            <person name="Liu B."/>
            <person name="Min J."/>
            <person name="Huang Y."/>
            <person name="Wu H."/>
            <person name="Li Z."/>
            <person name="Zhang Y."/>
            <person name="Yin Y."/>
            <person name="Song W."/>
            <person name="Jiang J."/>
            <person name="Jackson S.A."/>
            <person name="Wing R.A."/>
            <person name="Wang J."/>
            <person name="Chen M."/>
        </authorList>
    </citation>
    <scope>NUCLEOTIDE SEQUENCE [LARGE SCALE GENOMIC DNA]</scope>
    <source>
        <strain evidence="1">cv. IRGC 101232</strain>
    </source>
</reference>
<reference evidence="1" key="2">
    <citation type="submission" date="2013-04" db="UniProtKB">
        <authorList>
            <consortium name="EnsemblPlants"/>
        </authorList>
    </citation>
    <scope>IDENTIFICATION</scope>
</reference>
<keyword evidence="2" id="KW-1185">Reference proteome</keyword>
<dbReference type="EnsemblPlants" id="OB10G23430.1">
    <property type="protein sequence ID" value="OB10G23430.1"/>
    <property type="gene ID" value="OB10G23430"/>
</dbReference>
<dbReference type="Gramene" id="OB10G23430.1">
    <property type="protein sequence ID" value="OB10G23430.1"/>
    <property type="gene ID" value="OB10G23430"/>
</dbReference>
<organism evidence="1">
    <name type="scientific">Oryza brachyantha</name>
    <name type="common">malo sina</name>
    <dbReference type="NCBI Taxonomy" id="4533"/>
    <lineage>
        <taxon>Eukaryota</taxon>
        <taxon>Viridiplantae</taxon>
        <taxon>Streptophyta</taxon>
        <taxon>Embryophyta</taxon>
        <taxon>Tracheophyta</taxon>
        <taxon>Spermatophyta</taxon>
        <taxon>Magnoliopsida</taxon>
        <taxon>Liliopsida</taxon>
        <taxon>Poales</taxon>
        <taxon>Poaceae</taxon>
        <taxon>BOP clade</taxon>
        <taxon>Oryzoideae</taxon>
        <taxon>Oryzeae</taxon>
        <taxon>Oryzinae</taxon>
        <taxon>Oryza</taxon>
    </lineage>
</organism>
<protein>
    <submittedName>
        <fullName evidence="1">Uncharacterized protein</fullName>
    </submittedName>
</protein>
<dbReference type="AlphaFoldDB" id="J3N495"/>
<proteinExistence type="predicted"/>
<dbReference type="Proteomes" id="UP000006038">
    <property type="component" value="Chromosome 10"/>
</dbReference>
<evidence type="ECO:0000313" key="1">
    <source>
        <dbReference type="EnsemblPlants" id="OB10G23430.1"/>
    </source>
</evidence>
<dbReference type="HOGENOM" id="CLU_2403153_0_0_1"/>
<accession>J3N495</accession>